<feature type="domain" description="DUF6851" evidence="4">
    <location>
        <begin position="672"/>
        <end position="823"/>
    </location>
</feature>
<dbReference type="PANTHER" id="PTHR34599">
    <property type="entry name" value="PEROXIDASE-RELATED"/>
    <property type="match status" value="1"/>
</dbReference>
<dbReference type="Gene3D" id="1.10.606.10">
    <property type="entry name" value="Vanadium-containing Chloroperoxidase, domain 2"/>
    <property type="match status" value="1"/>
</dbReference>
<dbReference type="CDD" id="cd03398">
    <property type="entry name" value="PAP2_haloperoxidase"/>
    <property type="match status" value="1"/>
</dbReference>
<dbReference type="SUPFAM" id="SSF48317">
    <property type="entry name" value="Acid phosphatase/Vanadium-dependent haloperoxidase"/>
    <property type="match status" value="1"/>
</dbReference>
<dbReference type="Pfam" id="PF21167">
    <property type="entry name" value="DUF6851"/>
    <property type="match status" value="1"/>
</dbReference>
<dbReference type="OrthoDB" id="9780455at2"/>
<dbReference type="InterPro" id="IPR013517">
    <property type="entry name" value="FG-GAP"/>
</dbReference>
<evidence type="ECO:0000259" key="4">
    <source>
        <dbReference type="Pfam" id="PF21167"/>
    </source>
</evidence>
<proteinExistence type="predicted"/>
<dbReference type="InterPro" id="IPR036938">
    <property type="entry name" value="PAP2/HPO_sf"/>
</dbReference>
<dbReference type="PANTHER" id="PTHR34599:SF2">
    <property type="entry name" value="TRAF-TYPE DOMAIN-CONTAINING PROTEIN"/>
    <property type="match status" value="1"/>
</dbReference>
<protein>
    <submittedName>
        <fullName evidence="5">T9SS type A sorting domain-containing protein</fullName>
    </submittedName>
</protein>
<dbReference type="GO" id="GO:0004601">
    <property type="term" value="F:peroxidase activity"/>
    <property type="evidence" value="ECO:0007669"/>
    <property type="project" value="InterPro"/>
</dbReference>
<dbReference type="SUPFAM" id="SSF69318">
    <property type="entry name" value="Integrin alpha N-terminal domain"/>
    <property type="match status" value="1"/>
</dbReference>
<accession>A0A4S1DSG4</accession>
<dbReference type="Pfam" id="PF13517">
    <property type="entry name" value="FG-GAP_3"/>
    <property type="match status" value="2"/>
</dbReference>
<dbReference type="InterPro" id="IPR026444">
    <property type="entry name" value="Secre_tail"/>
</dbReference>
<gene>
    <name evidence="5" type="ORF">EM932_17395</name>
</gene>
<name>A0A4S1DSG4_9FLAO</name>
<dbReference type="InterPro" id="IPR011519">
    <property type="entry name" value="UnbV_ASPIC"/>
</dbReference>
<dbReference type="Pfam" id="PF07593">
    <property type="entry name" value="UnbV_ASPIC"/>
    <property type="match status" value="1"/>
</dbReference>
<dbReference type="EMBL" id="SRSO01000030">
    <property type="protein sequence ID" value="TGV00960.1"/>
    <property type="molecule type" value="Genomic_DNA"/>
</dbReference>
<dbReference type="Proteomes" id="UP000307602">
    <property type="component" value="Unassembled WGS sequence"/>
</dbReference>
<evidence type="ECO:0000313" key="6">
    <source>
        <dbReference type="Proteomes" id="UP000307602"/>
    </source>
</evidence>
<dbReference type="InterPro" id="IPR016119">
    <property type="entry name" value="Br/Cl_peroxidase_C"/>
</dbReference>
<organism evidence="5 6">
    <name type="scientific">Flavivirga rizhaonensis</name>
    <dbReference type="NCBI Taxonomy" id="2559571"/>
    <lineage>
        <taxon>Bacteria</taxon>
        <taxon>Pseudomonadati</taxon>
        <taxon>Bacteroidota</taxon>
        <taxon>Flavobacteriia</taxon>
        <taxon>Flavobacteriales</taxon>
        <taxon>Flavobacteriaceae</taxon>
        <taxon>Flavivirga</taxon>
    </lineage>
</organism>
<evidence type="ECO:0000256" key="1">
    <source>
        <dbReference type="ARBA" id="ARBA00022729"/>
    </source>
</evidence>
<dbReference type="InterPro" id="IPR049283">
    <property type="entry name" value="DUF6851"/>
</dbReference>
<comment type="caution">
    <text evidence="5">The sequence shown here is derived from an EMBL/GenBank/DDBJ whole genome shotgun (WGS) entry which is preliminary data.</text>
</comment>
<evidence type="ECO:0000259" key="3">
    <source>
        <dbReference type="Pfam" id="PF18962"/>
    </source>
</evidence>
<keyword evidence="1" id="KW-0732">Signal</keyword>
<sequence length="1341" mass="149832">MFEKVYLFAFFVTSICSPTVFSQNFVRAEVYTGLNILEDNNGVAVADYDNDNDLDIFVVAKRQEREGFERSFSRLFRNENNGRFTDVTVQSGLTNLFVEDVDDGIDFFGLDGFKYSVSWGDYNNDGYPDIFFTYAHKVQLFTNNGNGTFTDVTQSSGIVQNNGCNNTGATWFDFDNDGYLDLYINSWGLCYNNTLYRNNGNGTFTDVTINTGLKLDLARRSYMMVPFDFNDDGYLDMYVSNDLSDVNYLFINQNGESFIDQADAFALGSRANVNDMSIAISDYENDGDFDVFTSGVDENSLFENDGNGMFTMVSPQKNIMKSGWSWGSNFSDFDLDGDEDLFVANGYYFVEAQPNTYYKNLTIEGNNTFVDDSANSGLAEITRSTEATDFDYDNDGDLDIFVTNQKQPSFFYENKLIDTGQPDNLNWLRVQLQGTVSNRDAIGSTVTVSTSSGVYNRYYSGVGFLSQNLQPVHFGLGNATQVLELKIKWPSGLIETYPNLNSNTFIKVIEGQGYEVLNIMPSAKIFGCTDPKSCSYNPDATFNDGSTCTYIETKPIEGPSSSGINKIETYTYPISATGSANWSVEGGHIIDGHGTAQITVQWGLESSGKITVIEVGTGCISEPQELEVPLNVNNAPDHVSIARIWNEALLEAIRNDFARPTVHARNLFHTSIALYDAWAIISDNAKTYLIGKQVNGFLRSFKGFSTTERTEVAQRKAISYAAYRLLSQRFKNSPGAQETLERFDLIMQQLGYDTSYDSIDYSNGSAEALGNFIAKTIIDYGNMDGSNESDQYNNLIYKPLNPPLKLSVPEEPIGIIDPNRWQPLSFNTFIDQSGNLIAGSTPDFLGPEWGNVFPFALEKSDKIAHQRDGNDYNVYSDPGTPPYLSISEHTTSSDLYKWNFSLVSVWSSHLDPSDAIMWDISPKSIGNIDIESIPESFSDHHTFYNLIDGGDISKGHQLNPVTGQPYETQMVPRADYARVLAEFWADGPDSETPPGHWFTILNYVNDHPLFEKKFNGEGASLDALEWDVKAYFILGGAMHDAAVTAWSIKGWHDYVRPISAIRYMAELGQSTDQSLPNYHIGGLPLINGYIELVKEGDILAGKNNENINKIKVLAWKGHEFIQNSETDVAGVGWILAKNWWPYQRPSFVTPPFAGYISGHSTFSRAAAEVLTLLTGDEFFPGGMGEFVAKKDEFLVFEKGPSVDVRLQWATYRDASDQTSLSRIWGGIHPPADDLPGRLIGEKIGINAFNYALPYFSKNEHTEEVKDMVFYPNPIENNELYISNTSEMDDIMLFDIQGRLINVLNKSFDETNNITTIRLSSNLTSGLYIIKARNISKTIIIK</sequence>
<dbReference type="Pfam" id="PF18962">
    <property type="entry name" value="Por_Secre_tail"/>
    <property type="match status" value="1"/>
</dbReference>
<dbReference type="InterPro" id="IPR052559">
    <property type="entry name" value="V-haloperoxidase"/>
</dbReference>
<dbReference type="NCBIfam" id="TIGR04183">
    <property type="entry name" value="Por_Secre_tail"/>
    <property type="match status" value="1"/>
</dbReference>
<evidence type="ECO:0000259" key="2">
    <source>
        <dbReference type="Pfam" id="PF07593"/>
    </source>
</evidence>
<feature type="domain" description="Secretion system C-terminal sorting" evidence="3">
    <location>
        <begin position="1270"/>
        <end position="1338"/>
    </location>
</feature>
<dbReference type="InterPro" id="IPR028994">
    <property type="entry name" value="Integrin_alpha_N"/>
</dbReference>
<dbReference type="Gene3D" id="2.130.10.130">
    <property type="entry name" value="Integrin alpha, N-terminal"/>
    <property type="match status" value="1"/>
</dbReference>
<dbReference type="RefSeq" id="WP_135878481.1">
    <property type="nucleotide sequence ID" value="NZ_SRSO01000030.1"/>
</dbReference>
<reference evidence="5 6" key="1">
    <citation type="submission" date="2019-04" db="EMBL/GenBank/DDBJ databases">
        <authorList>
            <person name="Liu A."/>
        </authorList>
    </citation>
    <scope>NUCLEOTIDE SEQUENCE [LARGE SCALE GENOMIC DNA]</scope>
    <source>
        <strain evidence="5 6">RZ03</strain>
    </source>
</reference>
<evidence type="ECO:0000313" key="5">
    <source>
        <dbReference type="EMBL" id="TGV00960.1"/>
    </source>
</evidence>
<keyword evidence="6" id="KW-1185">Reference proteome</keyword>
<feature type="domain" description="ASPIC/UnbV" evidence="2">
    <location>
        <begin position="441"/>
        <end position="505"/>
    </location>
</feature>